<gene>
    <name evidence="1" type="ORF">AXI58_05185</name>
</gene>
<dbReference type="OrthoDB" id="2943269at2"/>
<dbReference type="AlphaFoldDB" id="A0A150F271"/>
<dbReference type="InterPro" id="IPR054272">
    <property type="entry name" value="DUF7003"/>
</dbReference>
<dbReference type="Proteomes" id="UP000075430">
    <property type="component" value="Unassembled WGS sequence"/>
</dbReference>
<protein>
    <submittedName>
        <fullName evidence="1">Uncharacterized protein</fullName>
    </submittedName>
</protein>
<organism evidence="1 2">
    <name type="scientific">Bacillus nakamurai</name>
    <dbReference type="NCBI Taxonomy" id="1793963"/>
    <lineage>
        <taxon>Bacteria</taxon>
        <taxon>Bacillati</taxon>
        <taxon>Bacillota</taxon>
        <taxon>Bacilli</taxon>
        <taxon>Bacillales</taxon>
        <taxon>Bacillaceae</taxon>
        <taxon>Bacillus</taxon>
    </lineage>
</organism>
<reference evidence="2" key="1">
    <citation type="submission" date="2016-02" db="EMBL/GenBank/DDBJ databases">
        <authorList>
            <person name="Dunlap C."/>
        </authorList>
    </citation>
    <scope>NUCLEOTIDE SEQUENCE [LARGE SCALE GENOMIC DNA]</scope>
    <source>
        <strain evidence="2">NRRL B-41092</strain>
    </source>
</reference>
<comment type="caution">
    <text evidence="1">The sequence shown here is derived from an EMBL/GenBank/DDBJ whole genome shotgun (WGS) entry which is preliminary data.</text>
</comment>
<keyword evidence="2" id="KW-1185">Reference proteome</keyword>
<evidence type="ECO:0000313" key="1">
    <source>
        <dbReference type="EMBL" id="KXZ13075.1"/>
    </source>
</evidence>
<accession>A0A150F271</accession>
<name>A0A150F271_9BACI</name>
<dbReference type="Pfam" id="PF22535">
    <property type="entry name" value="DUF7003"/>
    <property type="match status" value="1"/>
</dbReference>
<evidence type="ECO:0000313" key="2">
    <source>
        <dbReference type="Proteomes" id="UP000075430"/>
    </source>
</evidence>
<sequence>MIKSEEILNLLDDEFSELNRPIFEWRESNYVGSKCTLIRLNKEYWLLAIQCFQIDSKGPFLDLHTYSNCLTDKYKSIIIDDFALKTEAGEKVTYCESDFKQLGNVVEIGFEESRYFVKVQQRNKFQNHTKERAWKTYFRNLFEDLERRFG</sequence>
<dbReference type="RefSeq" id="WP_061523304.1">
    <property type="nucleotide sequence ID" value="NZ_JARLZY010000012.1"/>
</dbReference>
<dbReference type="EMBL" id="LSBA01000039">
    <property type="protein sequence ID" value="KXZ13075.1"/>
    <property type="molecule type" value="Genomic_DNA"/>
</dbReference>
<proteinExistence type="predicted"/>